<dbReference type="Proteomes" id="UP000265520">
    <property type="component" value="Unassembled WGS sequence"/>
</dbReference>
<proteinExistence type="predicted"/>
<sequence>RESKAGCFKNPPCEENFGTVESIRVRVEMLDAFEQSSAATVRLVFCAQENEAR</sequence>
<feature type="non-terminal residue" evidence="1">
    <location>
        <position position="1"/>
    </location>
</feature>
<gene>
    <name evidence="1" type="ORF">A2U01_0000577</name>
</gene>
<keyword evidence="2" id="KW-1185">Reference proteome</keyword>
<organism evidence="1 2">
    <name type="scientific">Trifolium medium</name>
    <dbReference type="NCBI Taxonomy" id="97028"/>
    <lineage>
        <taxon>Eukaryota</taxon>
        <taxon>Viridiplantae</taxon>
        <taxon>Streptophyta</taxon>
        <taxon>Embryophyta</taxon>
        <taxon>Tracheophyta</taxon>
        <taxon>Spermatophyta</taxon>
        <taxon>Magnoliopsida</taxon>
        <taxon>eudicotyledons</taxon>
        <taxon>Gunneridae</taxon>
        <taxon>Pentapetalae</taxon>
        <taxon>rosids</taxon>
        <taxon>fabids</taxon>
        <taxon>Fabales</taxon>
        <taxon>Fabaceae</taxon>
        <taxon>Papilionoideae</taxon>
        <taxon>50 kb inversion clade</taxon>
        <taxon>NPAAA clade</taxon>
        <taxon>Hologalegina</taxon>
        <taxon>IRL clade</taxon>
        <taxon>Trifolieae</taxon>
        <taxon>Trifolium</taxon>
    </lineage>
</organism>
<reference evidence="1 2" key="1">
    <citation type="journal article" date="2018" name="Front. Plant Sci.">
        <title>Red Clover (Trifolium pratense) and Zigzag Clover (T. medium) - A Picture of Genomic Similarities and Differences.</title>
        <authorList>
            <person name="Dluhosova J."/>
            <person name="Istvanek J."/>
            <person name="Nedelnik J."/>
            <person name="Repkova J."/>
        </authorList>
    </citation>
    <scope>NUCLEOTIDE SEQUENCE [LARGE SCALE GENOMIC DNA]</scope>
    <source>
        <strain evidence="2">cv. 10/8</strain>
        <tissue evidence="1">Leaf</tissue>
    </source>
</reference>
<comment type="caution">
    <text evidence="1">The sequence shown here is derived from an EMBL/GenBank/DDBJ whole genome shotgun (WGS) entry which is preliminary data.</text>
</comment>
<name>A0A392LXZ7_9FABA</name>
<dbReference type="EMBL" id="LXQA010000392">
    <property type="protein sequence ID" value="MCH79819.1"/>
    <property type="molecule type" value="Genomic_DNA"/>
</dbReference>
<evidence type="ECO:0000313" key="1">
    <source>
        <dbReference type="EMBL" id="MCH79819.1"/>
    </source>
</evidence>
<accession>A0A392LXZ7</accession>
<evidence type="ECO:0000313" key="2">
    <source>
        <dbReference type="Proteomes" id="UP000265520"/>
    </source>
</evidence>
<protein>
    <submittedName>
        <fullName evidence="1">Uncharacterized protein</fullName>
    </submittedName>
</protein>
<dbReference type="AlphaFoldDB" id="A0A392LXZ7"/>